<gene>
    <name evidence="9" type="ORF">D9Q98_008856</name>
</gene>
<feature type="domain" description="SMP-LTD" evidence="8">
    <location>
        <begin position="116"/>
        <end position="323"/>
    </location>
</feature>
<dbReference type="SUPFAM" id="SSF49562">
    <property type="entry name" value="C2 domain (Calcium/lipid-binding domain, CaLB)"/>
    <property type="match status" value="1"/>
</dbReference>
<evidence type="ECO:0000259" key="8">
    <source>
        <dbReference type="PROSITE" id="PS51847"/>
    </source>
</evidence>
<comment type="caution">
    <text evidence="9">The sequence shown here is derived from an EMBL/GenBank/DDBJ whole genome shotgun (WGS) entry which is preliminary data.</text>
</comment>
<keyword evidence="6" id="KW-1133">Transmembrane helix</keyword>
<sequence length="667" mass="74597">MFCCATPATEAQAEGNQAAGGGAPAAAVVRAVLQELGHCSSPAVPQSWRPGGFLLGCLLTGLVAAFIYVRYQFSIRRFSRRHQQREAVQQLSQMDAQELRQVLGELNLPSWVQYPDFERVQWLDSIMKQLWPFAAQYVTSLAQETLPALLDESKPSWIRDVKLHRFDLGPVHPEPLSVKVYDEAESRTDEIIIEFDFVWAGQQNISFVVKPVPRAAAHAVTRLPVAQQLVDVLSNLVVIKAACERVTLNGRLRLTMRPLSPQLPLFGAVQVSFTEMPRFSFDMSALGGDVSILPGLENWMHGLVRDSLLQPLVLPEKYVIPFQEANGPEFERPRALLQVQVVEAKHVPRMDLLSRSDPYLQLFVRSKNKVKTQCIQHSSNPQWQETFNLLVHYPESQRLVAVLFDYDVFDRDDEIGRVEVPLRDLPRGQEVDEWYDVVPPHQEKPAAPRPHQGLLAGTAHAGQKAVGALIQPRNSKLLKPELWGRKKKKCRLHLKMTLHEILESTPEDSAHATPRNPAAPDLGRLSSSVRTALEGGVLCLRIARIETLVGKSWLLGGWKSRVKAHVSFAGQEKQTLSVKASGGQAAVDQELEFVLDGHNASQRGRVLGVTVVDTHWRNVAQGRVSVEFDKVKDARLWRATLDLQEVKQGRITLEAQWTPLLATAEVT</sequence>
<feature type="domain" description="C2" evidence="7">
    <location>
        <begin position="316"/>
        <end position="435"/>
    </location>
</feature>
<proteinExistence type="predicted"/>
<dbReference type="InterPro" id="IPR045050">
    <property type="entry name" value="Synaptotagmin_plant"/>
</dbReference>
<dbReference type="GO" id="GO:0005783">
    <property type="term" value="C:endoplasmic reticulum"/>
    <property type="evidence" value="ECO:0007669"/>
    <property type="project" value="TreeGrafter"/>
</dbReference>
<keyword evidence="5 6" id="KW-0472">Membrane</keyword>
<dbReference type="Pfam" id="PF00168">
    <property type="entry name" value="C2"/>
    <property type="match status" value="1"/>
</dbReference>
<keyword evidence="2" id="KW-0813">Transport</keyword>
<dbReference type="InterPro" id="IPR035892">
    <property type="entry name" value="C2_domain_sf"/>
</dbReference>
<keyword evidence="6" id="KW-0812">Transmembrane</keyword>
<reference evidence="9" key="2">
    <citation type="submission" date="2020-11" db="EMBL/GenBank/DDBJ databases">
        <authorList>
            <person name="Cecchin M."/>
            <person name="Marcolungo L."/>
            <person name="Rossato M."/>
            <person name="Girolomoni L."/>
            <person name="Cosentino E."/>
            <person name="Cuine S."/>
            <person name="Li-Beisson Y."/>
            <person name="Delledonne M."/>
            <person name="Ballottari M."/>
        </authorList>
    </citation>
    <scope>NUCLEOTIDE SEQUENCE</scope>
    <source>
        <strain evidence="9">211/11P</strain>
        <tissue evidence="9">Whole cell</tissue>
    </source>
</reference>
<dbReference type="PANTHER" id="PTHR10774">
    <property type="entry name" value="EXTENDED SYNAPTOTAGMIN-RELATED"/>
    <property type="match status" value="1"/>
</dbReference>
<dbReference type="GO" id="GO:0016020">
    <property type="term" value="C:membrane"/>
    <property type="evidence" value="ECO:0007669"/>
    <property type="project" value="UniProtKB-SubCell"/>
</dbReference>
<evidence type="ECO:0000313" key="10">
    <source>
        <dbReference type="Proteomes" id="UP001055712"/>
    </source>
</evidence>
<feature type="transmembrane region" description="Helical" evidence="6">
    <location>
        <begin position="51"/>
        <end position="71"/>
    </location>
</feature>
<dbReference type="GO" id="GO:0008289">
    <property type="term" value="F:lipid binding"/>
    <property type="evidence" value="ECO:0007669"/>
    <property type="project" value="UniProtKB-KW"/>
</dbReference>
<dbReference type="PROSITE" id="PS51847">
    <property type="entry name" value="SMP"/>
    <property type="match status" value="1"/>
</dbReference>
<comment type="subcellular location">
    <subcellularLocation>
        <location evidence="1">Membrane</location>
    </subcellularLocation>
</comment>
<evidence type="ECO:0000256" key="5">
    <source>
        <dbReference type="ARBA" id="ARBA00023136"/>
    </source>
</evidence>
<evidence type="ECO:0000256" key="3">
    <source>
        <dbReference type="ARBA" id="ARBA00023055"/>
    </source>
</evidence>
<keyword evidence="10" id="KW-1185">Reference proteome</keyword>
<organism evidence="9 10">
    <name type="scientific">Chlorella vulgaris</name>
    <name type="common">Green alga</name>
    <dbReference type="NCBI Taxonomy" id="3077"/>
    <lineage>
        <taxon>Eukaryota</taxon>
        <taxon>Viridiplantae</taxon>
        <taxon>Chlorophyta</taxon>
        <taxon>core chlorophytes</taxon>
        <taxon>Trebouxiophyceae</taxon>
        <taxon>Chlorellales</taxon>
        <taxon>Chlorellaceae</taxon>
        <taxon>Chlorella clade</taxon>
        <taxon>Chlorella</taxon>
    </lineage>
</organism>
<evidence type="ECO:0000259" key="7">
    <source>
        <dbReference type="PROSITE" id="PS50004"/>
    </source>
</evidence>
<dbReference type="InterPro" id="IPR000008">
    <property type="entry name" value="C2_dom"/>
</dbReference>
<dbReference type="CDD" id="cd21677">
    <property type="entry name" value="SMP_SYT"/>
    <property type="match status" value="1"/>
</dbReference>
<dbReference type="PANTHER" id="PTHR10774:SF190">
    <property type="entry name" value="C2 CALCIUM_LIPID-BINDING ENDONUCLEASE_EXONUCLEASE_PHOSPHATASE-RELATED"/>
    <property type="match status" value="1"/>
</dbReference>
<dbReference type="OrthoDB" id="67700at2759"/>
<reference evidence="9" key="1">
    <citation type="journal article" date="2019" name="Plant J.">
        <title>Chlorella vulgaris genome assembly and annotation reveals the molecular basis for metabolic acclimation to high light conditions.</title>
        <authorList>
            <person name="Cecchin M."/>
            <person name="Marcolungo L."/>
            <person name="Rossato M."/>
            <person name="Girolomoni L."/>
            <person name="Cosentino E."/>
            <person name="Cuine S."/>
            <person name="Li-Beisson Y."/>
            <person name="Delledonne M."/>
            <person name="Ballottari M."/>
        </authorList>
    </citation>
    <scope>NUCLEOTIDE SEQUENCE</scope>
    <source>
        <strain evidence="9">211/11P</strain>
    </source>
</reference>
<keyword evidence="3" id="KW-0445">Lipid transport</keyword>
<protein>
    <submittedName>
        <fullName evidence="9">Uncharacterized protein</fullName>
    </submittedName>
</protein>
<evidence type="ECO:0000313" key="9">
    <source>
        <dbReference type="EMBL" id="KAI3426490.1"/>
    </source>
</evidence>
<evidence type="ECO:0000256" key="2">
    <source>
        <dbReference type="ARBA" id="ARBA00022448"/>
    </source>
</evidence>
<dbReference type="PROSITE" id="PS50004">
    <property type="entry name" value="C2"/>
    <property type="match status" value="1"/>
</dbReference>
<dbReference type="AlphaFoldDB" id="A0A9D4TIY7"/>
<evidence type="ECO:0000256" key="4">
    <source>
        <dbReference type="ARBA" id="ARBA00023121"/>
    </source>
</evidence>
<name>A0A9D4TIY7_CHLVU</name>
<evidence type="ECO:0000256" key="1">
    <source>
        <dbReference type="ARBA" id="ARBA00004370"/>
    </source>
</evidence>
<dbReference type="Gene3D" id="2.60.40.150">
    <property type="entry name" value="C2 domain"/>
    <property type="match status" value="2"/>
</dbReference>
<dbReference type="SMART" id="SM00239">
    <property type="entry name" value="C2"/>
    <property type="match status" value="1"/>
</dbReference>
<accession>A0A9D4TIY7</accession>
<dbReference type="Proteomes" id="UP001055712">
    <property type="component" value="Unassembled WGS sequence"/>
</dbReference>
<dbReference type="CDD" id="cd00030">
    <property type="entry name" value="C2"/>
    <property type="match status" value="1"/>
</dbReference>
<evidence type="ECO:0000256" key="6">
    <source>
        <dbReference type="SAM" id="Phobius"/>
    </source>
</evidence>
<keyword evidence="4" id="KW-0446">Lipid-binding</keyword>
<dbReference type="EMBL" id="SIDB01000011">
    <property type="protein sequence ID" value="KAI3426490.1"/>
    <property type="molecule type" value="Genomic_DNA"/>
</dbReference>
<dbReference type="InterPro" id="IPR031468">
    <property type="entry name" value="SMP_LBD"/>
</dbReference>
<dbReference type="GO" id="GO:0006869">
    <property type="term" value="P:lipid transport"/>
    <property type="evidence" value="ECO:0007669"/>
    <property type="project" value="UniProtKB-KW"/>
</dbReference>